<protein>
    <submittedName>
        <fullName evidence="1">Uncharacterized protein</fullName>
    </submittedName>
</protein>
<evidence type="ECO:0000313" key="1">
    <source>
        <dbReference type="EMBL" id="MBD8525788.1"/>
    </source>
</evidence>
<organism evidence="1 2">
    <name type="scientific">Pseudomarimonas arenosa</name>
    <dbReference type="NCBI Taxonomy" id="2774145"/>
    <lineage>
        <taxon>Bacteria</taxon>
        <taxon>Pseudomonadati</taxon>
        <taxon>Pseudomonadota</taxon>
        <taxon>Gammaproteobacteria</taxon>
        <taxon>Lysobacterales</taxon>
        <taxon>Lysobacteraceae</taxon>
        <taxon>Pseudomarimonas</taxon>
    </lineage>
</organism>
<accession>A0AAW3ZJ28</accession>
<evidence type="ECO:0000313" key="2">
    <source>
        <dbReference type="Proteomes" id="UP000613768"/>
    </source>
</evidence>
<name>A0AAW3ZJ28_9GAMM</name>
<dbReference type="EMBL" id="JACYTR010000012">
    <property type="protein sequence ID" value="MBD8525788.1"/>
    <property type="molecule type" value="Genomic_DNA"/>
</dbReference>
<gene>
    <name evidence="1" type="ORF">IFO71_08525</name>
</gene>
<proteinExistence type="predicted"/>
<dbReference type="RefSeq" id="WP_192029175.1">
    <property type="nucleotide sequence ID" value="NZ_JACYTR010000012.1"/>
</dbReference>
<dbReference type="Proteomes" id="UP000613768">
    <property type="component" value="Unassembled WGS sequence"/>
</dbReference>
<reference evidence="1 2" key="1">
    <citation type="submission" date="2020-09" db="EMBL/GenBank/DDBJ databases">
        <title>Pseudoxanthomonas sp. CAU 1598 isolated from sand of Yaerae Beach.</title>
        <authorList>
            <person name="Kim W."/>
        </authorList>
    </citation>
    <scope>NUCLEOTIDE SEQUENCE [LARGE SCALE GENOMIC DNA]</scope>
    <source>
        <strain evidence="1 2">CAU 1598</strain>
    </source>
</reference>
<sequence length="256" mass="28044">MTLDLRTLLIDCRIALRTHPGEQVVDALSQRLEAAIHEVTRSGMPVATGEIKSSATQVALAWQTACRGLKLTHPQLYAELNQKVMDLLDERELHEPVEELLHLQGEVERLKSEQAPMRTRMDQFRSKAVEAISSVTALREALAKAVPYMHEPRDPQQLALAQIAELESKAQAVVDQRATGNAPAAAKPAAEDPIPGEAVLNGVVAGERGFTEAQREWVVGEALGLTGWKYTPVELLAKGDAWLARCMQLKREPPGA</sequence>
<dbReference type="AlphaFoldDB" id="A0AAW3ZJ28"/>
<keyword evidence="2" id="KW-1185">Reference proteome</keyword>
<comment type="caution">
    <text evidence="1">The sequence shown here is derived from an EMBL/GenBank/DDBJ whole genome shotgun (WGS) entry which is preliminary data.</text>
</comment>